<gene>
    <name evidence="3" type="ORF">WA026_019783</name>
</gene>
<organism evidence="3 4">
    <name type="scientific">Henosepilachna vigintioctopunctata</name>
    <dbReference type="NCBI Taxonomy" id="420089"/>
    <lineage>
        <taxon>Eukaryota</taxon>
        <taxon>Metazoa</taxon>
        <taxon>Ecdysozoa</taxon>
        <taxon>Arthropoda</taxon>
        <taxon>Hexapoda</taxon>
        <taxon>Insecta</taxon>
        <taxon>Pterygota</taxon>
        <taxon>Neoptera</taxon>
        <taxon>Endopterygota</taxon>
        <taxon>Coleoptera</taxon>
        <taxon>Polyphaga</taxon>
        <taxon>Cucujiformia</taxon>
        <taxon>Coccinelloidea</taxon>
        <taxon>Coccinellidae</taxon>
        <taxon>Epilachninae</taxon>
        <taxon>Epilachnini</taxon>
        <taxon>Henosepilachna</taxon>
    </lineage>
</organism>
<dbReference type="GO" id="GO:0005856">
    <property type="term" value="C:cytoskeleton"/>
    <property type="evidence" value="ECO:0007669"/>
    <property type="project" value="UniProtKB-ARBA"/>
</dbReference>
<evidence type="ECO:0000313" key="3">
    <source>
        <dbReference type="EMBL" id="KAK9892329.1"/>
    </source>
</evidence>
<evidence type="ECO:0000259" key="2">
    <source>
        <dbReference type="Pfam" id="PF13863"/>
    </source>
</evidence>
<sequence>MAEKSDDGSFQAFIATGKKIKNKIKAVSTSPEKNVNDSWHLKTTRLPRLQLPNLDTPPMSIELEYSMAKNRLAMTDERLAKKRRNLVKKVSFLNQQWKTLKHKEDMLREEFRKFNKFLRTNMDKRERALKKYAFDRDTNLRRTSEVNNLSQKCEHLKITLANMQKQIAKISIYDRYLERVMQASGGEFKDSCEILPRVEVLLTAKEEIRDRHQQQMECLQDTVGYSTRFVGSKMLTVLNLTGLLPVYKTKYEETQFRRLELEYLLVNLKAKLTTSI</sequence>
<feature type="domain" description="DUF4200" evidence="2">
    <location>
        <begin position="71"/>
        <end position="182"/>
    </location>
</feature>
<keyword evidence="1" id="KW-0175">Coiled coil</keyword>
<evidence type="ECO:0000256" key="1">
    <source>
        <dbReference type="ARBA" id="ARBA00023054"/>
    </source>
</evidence>
<keyword evidence="4" id="KW-1185">Reference proteome</keyword>
<dbReference type="PANTHER" id="PTHR21683">
    <property type="entry name" value="COILED-COIL DOMAIN-CONTAINING PROTEIN 42 LIKE-2-LIKE-RELATED"/>
    <property type="match status" value="1"/>
</dbReference>
<dbReference type="EMBL" id="JARQZJ010000134">
    <property type="protein sequence ID" value="KAK9892329.1"/>
    <property type="molecule type" value="Genomic_DNA"/>
</dbReference>
<dbReference type="AlphaFoldDB" id="A0AAW1VFP8"/>
<dbReference type="InterPro" id="IPR025252">
    <property type="entry name" value="DUF4200"/>
</dbReference>
<comment type="caution">
    <text evidence="3">The sequence shown here is derived from an EMBL/GenBank/DDBJ whole genome shotgun (WGS) entry which is preliminary data.</text>
</comment>
<name>A0AAW1VFP8_9CUCU</name>
<protein>
    <recommendedName>
        <fullName evidence="2">DUF4200 domain-containing protein</fullName>
    </recommendedName>
</protein>
<dbReference type="Proteomes" id="UP001431783">
    <property type="component" value="Unassembled WGS sequence"/>
</dbReference>
<evidence type="ECO:0000313" key="4">
    <source>
        <dbReference type="Proteomes" id="UP001431783"/>
    </source>
</evidence>
<reference evidence="3 4" key="1">
    <citation type="submission" date="2023-03" db="EMBL/GenBank/DDBJ databases">
        <title>Genome insight into feeding habits of ladybird beetles.</title>
        <authorList>
            <person name="Li H.-S."/>
            <person name="Huang Y.-H."/>
            <person name="Pang H."/>
        </authorList>
    </citation>
    <scope>NUCLEOTIDE SEQUENCE [LARGE SCALE GENOMIC DNA]</scope>
    <source>
        <strain evidence="3">SYSU_2023b</strain>
        <tissue evidence="3">Whole body</tissue>
    </source>
</reference>
<dbReference type="InterPro" id="IPR051147">
    <property type="entry name" value="CFAP_domain-containing"/>
</dbReference>
<accession>A0AAW1VFP8</accession>
<dbReference type="PANTHER" id="PTHR21683:SF2">
    <property type="entry name" value="COILED-COIL DOMAIN-CONTAINING PROTEIN 42 LIKE-2-LIKE"/>
    <property type="match status" value="1"/>
</dbReference>
<dbReference type="Pfam" id="PF13863">
    <property type="entry name" value="DUF4200"/>
    <property type="match status" value="1"/>
</dbReference>
<proteinExistence type="predicted"/>